<feature type="transmembrane region" description="Helical" evidence="10">
    <location>
        <begin position="110"/>
        <end position="130"/>
    </location>
</feature>
<feature type="transmembrane region" description="Helical" evidence="10">
    <location>
        <begin position="6"/>
        <end position="23"/>
    </location>
</feature>
<comment type="subcellular location">
    <subcellularLocation>
        <location evidence="10">Cell membrane</location>
        <topology evidence="10">Multi-pass membrane protein</topology>
    </subcellularLocation>
</comment>
<name>A0A077ATM9_9PROT</name>
<dbReference type="EMBL" id="CP008941">
    <property type="protein sequence ID" value="AIK95751.1"/>
    <property type="molecule type" value="Genomic_DNA"/>
</dbReference>
<dbReference type="NCBIfam" id="TIGR00023">
    <property type="entry name" value="glycerol-3-phosphate 1-O-acyltransferase PlsY"/>
    <property type="match status" value="1"/>
</dbReference>
<evidence type="ECO:0000256" key="10">
    <source>
        <dbReference type="HAMAP-Rule" id="MF_01043"/>
    </source>
</evidence>
<dbReference type="InterPro" id="IPR003811">
    <property type="entry name" value="G3P_acylTferase_PlsY"/>
</dbReference>
<evidence type="ECO:0000256" key="7">
    <source>
        <dbReference type="ARBA" id="ARBA00023136"/>
    </source>
</evidence>
<dbReference type="GO" id="GO:0043772">
    <property type="term" value="F:acyl-phosphate glycerol-3-phosphate acyltransferase activity"/>
    <property type="evidence" value="ECO:0007669"/>
    <property type="project" value="UniProtKB-UniRule"/>
</dbReference>
<evidence type="ECO:0000256" key="5">
    <source>
        <dbReference type="ARBA" id="ARBA00022989"/>
    </source>
</evidence>
<keyword evidence="8 10" id="KW-0594">Phospholipid biosynthesis</keyword>
<dbReference type="SMART" id="SM01207">
    <property type="entry name" value="G3P_acyltransf"/>
    <property type="match status" value="1"/>
</dbReference>
<keyword evidence="2 10" id="KW-0444">Lipid biosynthesis</keyword>
<dbReference type="PANTHER" id="PTHR30309:SF0">
    <property type="entry name" value="GLYCEROL-3-PHOSPHATE ACYLTRANSFERASE-RELATED"/>
    <property type="match status" value="1"/>
</dbReference>
<comment type="similarity">
    <text evidence="10">Belongs to the PlsY family.</text>
</comment>
<dbReference type="AlphaFoldDB" id="A0A077ATM9"/>
<sequence length="195" mass="20726">MEAYAILGLAYLLGSIPFGLIFVKLSGRGDVRDIGSGNIGATNVLRTGSKTLAVATLLADALKGALPVMVARYAGLDSLYIALTGLIAIVGHVFPVWLNFRGGKGVATALGVYFAISPLLGALIILTWLVIAKVFKISSLAALVALFMAPIYTAVIHTSVEASILAIAIYLLIFWTHMDNIRRILKGEESLIQKK</sequence>
<dbReference type="HOGENOM" id="CLU_081254_1_0_5"/>
<evidence type="ECO:0000313" key="11">
    <source>
        <dbReference type="EMBL" id="AIK95751.1"/>
    </source>
</evidence>
<keyword evidence="12" id="KW-1185">Reference proteome</keyword>
<evidence type="ECO:0000256" key="9">
    <source>
        <dbReference type="ARBA" id="ARBA00023264"/>
    </source>
</evidence>
<dbReference type="GO" id="GO:0008654">
    <property type="term" value="P:phospholipid biosynthetic process"/>
    <property type="evidence" value="ECO:0007669"/>
    <property type="project" value="UniProtKB-UniRule"/>
</dbReference>
<evidence type="ECO:0000256" key="6">
    <source>
        <dbReference type="ARBA" id="ARBA00023098"/>
    </source>
</evidence>
<dbReference type="Pfam" id="PF02660">
    <property type="entry name" value="G3P_acyltransf"/>
    <property type="match status" value="1"/>
</dbReference>
<keyword evidence="7 10" id="KW-0472">Membrane</keyword>
<protein>
    <recommendedName>
        <fullName evidence="10">Glycerol-3-phosphate acyltransferase</fullName>
    </recommendedName>
    <alternativeName>
        <fullName evidence="10">Acyl-PO4 G3P acyltransferase</fullName>
    </alternativeName>
    <alternativeName>
        <fullName evidence="10">Acyl-phosphate--glycerol-3-phosphate acyltransferase</fullName>
    </alternativeName>
    <alternativeName>
        <fullName evidence="10">G3P acyltransferase</fullName>
        <shortName evidence="10">GPAT</shortName>
        <ecNumber evidence="10">2.3.1.275</ecNumber>
    </alternativeName>
    <alternativeName>
        <fullName evidence="10">Lysophosphatidic acid synthase</fullName>
        <shortName evidence="10">LPA synthase</shortName>
    </alternativeName>
</protein>
<keyword evidence="6 10" id="KW-0443">Lipid metabolism</keyword>
<evidence type="ECO:0000256" key="8">
    <source>
        <dbReference type="ARBA" id="ARBA00023209"/>
    </source>
</evidence>
<feature type="transmembrane region" description="Helical" evidence="10">
    <location>
        <begin position="137"/>
        <end position="156"/>
    </location>
</feature>
<feature type="transmembrane region" description="Helical" evidence="10">
    <location>
        <begin position="79"/>
        <end position="98"/>
    </location>
</feature>
<dbReference type="RefSeq" id="WP_038463144.1">
    <property type="nucleotide sequence ID" value="NZ_CP008941.1"/>
</dbReference>
<dbReference type="UniPathway" id="UPA00085"/>
<gene>
    <name evidence="10" type="primary">plsY</name>
    <name evidence="11" type="ORF">ID47_01865</name>
</gene>
<dbReference type="KEGG" id="paca:ID47_01865"/>
<dbReference type="Proteomes" id="UP000028926">
    <property type="component" value="Chromosome"/>
</dbReference>
<dbReference type="eggNOG" id="COG0344">
    <property type="taxonomic scope" value="Bacteria"/>
</dbReference>
<dbReference type="OrthoDB" id="9777124at2"/>
<accession>A0A077ATM9</accession>
<keyword evidence="3 10" id="KW-0808">Transferase</keyword>
<organism evidence="11 12">
    <name type="scientific">Candidatus Odyssella acanthamoebae</name>
    <dbReference type="NCBI Taxonomy" id="91604"/>
    <lineage>
        <taxon>Bacteria</taxon>
        <taxon>Pseudomonadati</taxon>
        <taxon>Pseudomonadota</taxon>
        <taxon>Alphaproteobacteria</taxon>
        <taxon>Holosporales</taxon>
        <taxon>Candidatus Paracaedibacteraceae</taxon>
        <taxon>Candidatus Odyssella</taxon>
    </lineage>
</organism>
<comment type="function">
    <text evidence="10">Catalyzes the transfer of an acyl group from acyl-phosphate (acyl-PO(4)) to glycerol-3-phosphate (G3P) to form lysophosphatidic acid (LPA). This enzyme utilizes acyl-phosphate as fatty acyl donor, but not acyl-CoA or acyl-ACP.</text>
</comment>
<comment type="pathway">
    <text evidence="10">Lipid metabolism; phospholipid metabolism.</text>
</comment>
<dbReference type="PANTHER" id="PTHR30309">
    <property type="entry name" value="INNER MEMBRANE PROTEIN YGIH"/>
    <property type="match status" value="1"/>
</dbReference>
<dbReference type="STRING" id="91604.ID47_01865"/>
<evidence type="ECO:0000256" key="2">
    <source>
        <dbReference type="ARBA" id="ARBA00022516"/>
    </source>
</evidence>
<dbReference type="EC" id="2.3.1.275" evidence="10"/>
<keyword evidence="9 10" id="KW-1208">Phospholipid metabolism</keyword>
<dbReference type="GO" id="GO:0005886">
    <property type="term" value="C:plasma membrane"/>
    <property type="evidence" value="ECO:0007669"/>
    <property type="project" value="UniProtKB-SubCell"/>
</dbReference>
<keyword evidence="1 10" id="KW-1003">Cell membrane</keyword>
<keyword evidence="4 10" id="KW-0812">Transmembrane</keyword>
<comment type="subunit">
    <text evidence="10">Probably interacts with PlsX.</text>
</comment>
<dbReference type="HAMAP" id="MF_01043">
    <property type="entry name" value="PlsY"/>
    <property type="match status" value="1"/>
</dbReference>
<comment type="catalytic activity">
    <reaction evidence="10">
        <text>an acyl phosphate + sn-glycerol 3-phosphate = a 1-acyl-sn-glycero-3-phosphate + phosphate</text>
        <dbReference type="Rhea" id="RHEA:34075"/>
        <dbReference type="ChEBI" id="CHEBI:43474"/>
        <dbReference type="ChEBI" id="CHEBI:57597"/>
        <dbReference type="ChEBI" id="CHEBI:57970"/>
        <dbReference type="ChEBI" id="CHEBI:59918"/>
        <dbReference type="EC" id="2.3.1.275"/>
    </reaction>
</comment>
<reference evidence="11 12" key="1">
    <citation type="submission" date="2014-07" db="EMBL/GenBank/DDBJ databases">
        <title>Comparative genomic insights into amoeba endosymbionts belonging to the families of Holosporaceae and Candidatus Midichloriaceae within Rickettsiales.</title>
        <authorList>
            <person name="Wang Z."/>
            <person name="Wu M."/>
        </authorList>
    </citation>
    <scope>NUCLEOTIDE SEQUENCE [LARGE SCALE GENOMIC DNA]</scope>
    <source>
        <strain evidence="11">PRA3</strain>
    </source>
</reference>
<evidence type="ECO:0000256" key="3">
    <source>
        <dbReference type="ARBA" id="ARBA00022679"/>
    </source>
</evidence>
<evidence type="ECO:0000256" key="4">
    <source>
        <dbReference type="ARBA" id="ARBA00022692"/>
    </source>
</evidence>
<evidence type="ECO:0000256" key="1">
    <source>
        <dbReference type="ARBA" id="ARBA00022475"/>
    </source>
</evidence>
<feature type="transmembrane region" description="Helical" evidence="10">
    <location>
        <begin position="162"/>
        <end position="178"/>
    </location>
</feature>
<evidence type="ECO:0000313" key="12">
    <source>
        <dbReference type="Proteomes" id="UP000028926"/>
    </source>
</evidence>
<keyword evidence="5 10" id="KW-1133">Transmembrane helix</keyword>
<proteinExistence type="inferred from homology"/>